<name>A0A499QYI4_PYXAD</name>
<reference evidence="2" key="1">
    <citation type="submission" date="2018-04" db="EMBL/GenBank/DDBJ databases">
        <title>BAC sequences from Pyxicephalus adspersus.</title>
        <authorList>
            <person name="Malone J.H."/>
        </authorList>
    </citation>
    <scope>NUCLEOTIDE SEQUENCE</scope>
</reference>
<gene>
    <name evidence="2" type="primary">MGC115312</name>
    <name evidence="2" type="ORF">maker-10K01-snap-gene-0.22</name>
</gene>
<evidence type="ECO:0000256" key="1">
    <source>
        <dbReference type="SAM" id="Coils"/>
    </source>
</evidence>
<sequence length="190" mass="21725">MDPDLDFDFFFTAAAAALNSAYIDLEEEQQQLEQEAHTSQTVWAPRVFLERGRLENLRDQDVKRRFRLSRQVILHLYSLLEEKIAPKTKRSQAVPGMTRLLATLKGFLSNLVGLNLWNEQAYSFQGVYEGHRCHCGPCPTICAFSSYSPGVEEGERAFRMFWGPLTAPMWPFGPPNRRKGRFATGSDIIH</sequence>
<keyword evidence="1" id="KW-0175">Coiled coil</keyword>
<dbReference type="EMBL" id="MH186040">
    <property type="protein sequence ID" value="AWH61098.1"/>
    <property type="molecule type" value="Genomic_DNA"/>
</dbReference>
<evidence type="ECO:0000313" key="2">
    <source>
        <dbReference type="EMBL" id="AWH61098.1"/>
    </source>
</evidence>
<organism evidence="2">
    <name type="scientific">Pyxicephalus adspersus</name>
    <name type="common">African bullfrog</name>
    <dbReference type="NCBI Taxonomy" id="30357"/>
    <lineage>
        <taxon>Eukaryota</taxon>
        <taxon>Metazoa</taxon>
        <taxon>Chordata</taxon>
        <taxon>Craniata</taxon>
        <taxon>Vertebrata</taxon>
        <taxon>Euteleostomi</taxon>
        <taxon>Amphibia</taxon>
        <taxon>Batrachia</taxon>
        <taxon>Anura</taxon>
        <taxon>Neobatrachia</taxon>
        <taxon>Ranoidea</taxon>
        <taxon>Pyxicephalidae</taxon>
        <taxon>Pyxicephalinae</taxon>
        <taxon>Pyxicephalus</taxon>
    </lineage>
</organism>
<dbReference type="AlphaFoldDB" id="A0A499QYI4"/>
<protein>
    <submittedName>
        <fullName evidence="2">Uncharacterized protein</fullName>
    </submittedName>
</protein>
<proteinExistence type="predicted"/>
<feature type="coiled-coil region" evidence="1">
    <location>
        <begin position="15"/>
        <end position="42"/>
    </location>
</feature>
<accession>A0A499QYI4</accession>